<comment type="caution">
    <text evidence="1">The sequence shown here is derived from an EMBL/GenBank/DDBJ whole genome shotgun (WGS) entry which is preliminary data.</text>
</comment>
<sequence length="31" mass="3789">MVCYFYLFAESLLKCILTFRLISSHFIFIIR</sequence>
<organism evidence="1">
    <name type="scientific">Zea mays</name>
    <name type="common">Maize</name>
    <dbReference type="NCBI Taxonomy" id="4577"/>
    <lineage>
        <taxon>Eukaryota</taxon>
        <taxon>Viridiplantae</taxon>
        <taxon>Streptophyta</taxon>
        <taxon>Embryophyta</taxon>
        <taxon>Tracheophyta</taxon>
        <taxon>Spermatophyta</taxon>
        <taxon>Magnoliopsida</taxon>
        <taxon>Liliopsida</taxon>
        <taxon>Poales</taxon>
        <taxon>Poaceae</taxon>
        <taxon>PACMAD clade</taxon>
        <taxon>Panicoideae</taxon>
        <taxon>Andropogonodae</taxon>
        <taxon>Andropogoneae</taxon>
        <taxon>Tripsacinae</taxon>
        <taxon>Zea</taxon>
    </lineage>
</organism>
<reference evidence="1" key="1">
    <citation type="journal article" date="2018" name="Nat. Genet.">
        <title>Extensive intraspecific gene order and gene structural variations between Mo17 and other maize genomes.</title>
        <authorList>
            <person name="Sun S."/>
            <person name="Zhou Y."/>
            <person name="Chen J."/>
            <person name="Shi J."/>
            <person name="Zhao H."/>
            <person name="Zhao H."/>
            <person name="Song W."/>
            <person name="Zhang M."/>
            <person name="Cui Y."/>
            <person name="Dong X."/>
            <person name="Liu H."/>
            <person name="Ma X."/>
            <person name="Jiao Y."/>
            <person name="Wang B."/>
            <person name="Wei X."/>
            <person name="Stein J.C."/>
            <person name="Glaubitz J.C."/>
            <person name="Lu F."/>
            <person name="Yu G."/>
            <person name="Liang C."/>
            <person name="Fengler K."/>
            <person name="Li B."/>
            <person name="Rafalski A."/>
            <person name="Schnable P.S."/>
            <person name="Ware D.H."/>
            <person name="Buckler E.S."/>
            <person name="Lai J."/>
        </authorList>
    </citation>
    <scope>NUCLEOTIDE SEQUENCE [LARGE SCALE GENOMIC DNA]</scope>
    <source>
        <tissue evidence="1">Seedling</tissue>
    </source>
</reference>
<dbReference type="EMBL" id="NCVQ01000002">
    <property type="protein sequence ID" value="PWZ46179.1"/>
    <property type="molecule type" value="Genomic_DNA"/>
</dbReference>
<dbReference type="AlphaFoldDB" id="A0A3L6GE01"/>
<protein>
    <submittedName>
        <fullName evidence="1">Uncharacterized protein</fullName>
    </submittedName>
</protein>
<accession>A0A3L6GE01</accession>
<name>A0A3L6GE01_MAIZE</name>
<gene>
    <name evidence="1" type="ORF">Zm00014a_010084</name>
</gene>
<proteinExistence type="predicted"/>
<dbReference type="Proteomes" id="UP000251960">
    <property type="component" value="Chromosome 10"/>
</dbReference>
<evidence type="ECO:0000313" key="1">
    <source>
        <dbReference type="EMBL" id="PWZ46179.1"/>
    </source>
</evidence>